<comment type="subcellular location">
    <subcellularLocation>
        <location evidence="1">Cell membrane</location>
        <topology evidence="1">Multi-pass membrane protein</topology>
    </subcellularLocation>
</comment>
<evidence type="ECO:0000256" key="9">
    <source>
        <dbReference type="ARBA" id="ARBA00023224"/>
    </source>
</evidence>
<evidence type="ECO:0000256" key="8">
    <source>
        <dbReference type="ARBA" id="ARBA00023170"/>
    </source>
</evidence>
<keyword evidence="6" id="KW-0297">G-protein coupled receptor</keyword>
<accession>A0A1Y3BGX6</accession>
<dbReference type="Proteomes" id="UP000194236">
    <property type="component" value="Unassembled WGS sequence"/>
</dbReference>
<protein>
    <recommendedName>
        <fullName evidence="12">G-protein coupled receptors family 1 profile domain-containing protein</fullName>
    </recommendedName>
</protein>
<reference evidence="13 14" key="1">
    <citation type="submission" date="2017-03" db="EMBL/GenBank/DDBJ databases">
        <title>Genome Survey of Euroglyphus maynei.</title>
        <authorList>
            <person name="Arlian L.G."/>
            <person name="Morgan M.S."/>
            <person name="Rider S.D."/>
        </authorList>
    </citation>
    <scope>NUCLEOTIDE SEQUENCE [LARGE SCALE GENOMIC DNA]</scope>
    <source>
        <strain evidence="13">Arlian Lab</strain>
        <tissue evidence="13">Whole body</tissue>
    </source>
</reference>
<evidence type="ECO:0000256" key="3">
    <source>
        <dbReference type="ARBA" id="ARBA00022475"/>
    </source>
</evidence>
<evidence type="ECO:0000256" key="10">
    <source>
        <dbReference type="SAM" id="MobiDB-lite"/>
    </source>
</evidence>
<feature type="domain" description="G-protein coupled receptors family 1 profile" evidence="12">
    <location>
        <begin position="98"/>
        <end position="164"/>
    </location>
</feature>
<dbReference type="Pfam" id="PF00001">
    <property type="entry name" value="7tm_1"/>
    <property type="match status" value="1"/>
</dbReference>
<feature type="region of interest" description="Disordered" evidence="10">
    <location>
        <begin position="26"/>
        <end position="55"/>
    </location>
</feature>
<dbReference type="EMBL" id="MUJZ01023272">
    <property type="protein sequence ID" value="OTF79407.1"/>
    <property type="molecule type" value="Genomic_DNA"/>
</dbReference>
<dbReference type="AlphaFoldDB" id="A0A1Y3BGX6"/>
<evidence type="ECO:0000256" key="4">
    <source>
        <dbReference type="ARBA" id="ARBA00022692"/>
    </source>
</evidence>
<keyword evidence="4 11" id="KW-0812">Transmembrane</keyword>
<dbReference type="GO" id="GO:0004930">
    <property type="term" value="F:G protein-coupled receptor activity"/>
    <property type="evidence" value="ECO:0007669"/>
    <property type="project" value="UniProtKB-KW"/>
</dbReference>
<dbReference type="InterPro" id="IPR017452">
    <property type="entry name" value="GPCR_Rhodpsn_7TM"/>
</dbReference>
<proteinExistence type="inferred from homology"/>
<dbReference type="SUPFAM" id="SSF81321">
    <property type="entry name" value="Family A G protein-coupled receptor-like"/>
    <property type="match status" value="1"/>
</dbReference>
<evidence type="ECO:0000256" key="11">
    <source>
        <dbReference type="SAM" id="Phobius"/>
    </source>
</evidence>
<evidence type="ECO:0000313" key="13">
    <source>
        <dbReference type="EMBL" id="OTF79407.1"/>
    </source>
</evidence>
<dbReference type="PROSITE" id="PS50262">
    <property type="entry name" value="G_PROTEIN_RECEP_F1_2"/>
    <property type="match status" value="1"/>
</dbReference>
<feature type="transmembrane region" description="Helical" evidence="11">
    <location>
        <begin position="115"/>
        <end position="139"/>
    </location>
</feature>
<keyword evidence="14" id="KW-1185">Reference proteome</keyword>
<dbReference type="GO" id="GO:0005886">
    <property type="term" value="C:plasma membrane"/>
    <property type="evidence" value="ECO:0007669"/>
    <property type="project" value="UniProtKB-SubCell"/>
</dbReference>
<dbReference type="OrthoDB" id="5951059at2759"/>
<keyword evidence="8" id="KW-0675">Receptor</keyword>
<evidence type="ECO:0000256" key="6">
    <source>
        <dbReference type="ARBA" id="ARBA00023040"/>
    </source>
</evidence>
<feature type="non-terminal residue" evidence="13">
    <location>
        <position position="1"/>
    </location>
</feature>
<keyword evidence="3" id="KW-1003">Cell membrane</keyword>
<evidence type="ECO:0000256" key="1">
    <source>
        <dbReference type="ARBA" id="ARBA00004651"/>
    </source>
</evidence>
<keyword evidence="9" id="KW-0807">Transducer</keyword>
<evidence type="ECO:0000256" key="2">
    <source>
        <dbReference type="ARBA" id="ARBA00010663"/>
    </source>
</evidence>
<dbReference type="Gene3D" id="1.20.1070.10">
    <property type="entry name" value="Rhodopsin 7-helix transmembrane proteins"/>
    <property type="match status" value="1"/>
</dbReference>
<evidence type="ECO:0000259" key="12">
    <source>
        <dbReference type="PROSITE" id="PS50262"/>
    </source>
</evidence>
<evidence type="ECO:0000256" key="7">
    <source>
        <dbReference type="ARBA" id="ARBA00023136"/>
    </source>
</evidence>
<comment type="caution">
    <text evidence="13">The sequence shown here is derived from an EMBL/GenBank/DDBJ whole genome shotgun (WGS) entry which is preliminary data.</text>
</comment>
<dbReference type="InterPro" id="IPR000276">
    <property type="entry name" value="GPCR_Rhodpsn"/>
</dbReference>
<evidence type="ECO:0000313" key="14">
    <source>
        <dbReference type="Proteomes" id="UP000194236"/>
    </source>
</evidence>
<keyword evidence="5 11" id="KW-1133">Transmembrane helix</keyword>
<gene>
    <name evidence="13" type="ORF">BLA29_008780</name>
</gene>
<organism evidence="13 14">
    <name type="scientific">Euroglyphus maynei</name>
    <name type="common">Mayne's house dust mite</name>
    <dbReference type="NCBI Taxonomy" id="6958"/>
    <lineage>
        <taxon>Eukaryota</taxon>
        <taxon>Metazoa</taxon>
        <taxon>Ecdysozoa</taxon>
        <taxon>Arthropoda</taxon>
        <taxon>Chelicerata</taxon>
        <taxon>Arachnida</taxon>
        <taxon>Acari</taxon>
        <taxon>Acariformes</taxon>
        <taxon>Sarcoptiformes</taxon>
        <taxon>Astigmata</taxon>
        <taxon>Psoroptidia</taxon>
        <taxon>Analgoidea</taxon>
        <taxon>Pyroglyphidae</taxon>
        <taxon>Pyroglyphinae</taxon>
        <taxon>Euroglyphus</taxon>
    </lineage>
</organism>
<keyword evidence="7 11" id="KW-0472">Membrane</keyword>
<feature type="compositionally biased region" description="Polar residues" evidence="10">
    <location>
        <begin position="38"/>
        <end position="55"/>
    </location>
</feature>
<evidence type="ECO:0000256" key="5">
    <source>
        <dbReference type="ARBA" id="ARBA00022989"/>
    </source>
</evidence>
<dbReference type="PANTHER" id="PTHR24248">
    <property type="entry name" value="ADRENERGIC RECEPTOR-RELATED G-PROTEIN COUPLED RECEPTOR"/>
    <property type="match status" value="1"/>
</dbReference>
<comment type="similarity">
    <text evidence="2">Belongs to the G-protein coupled receptor 1 family.</text>
</comment>
<name>A0A1Y3BGX6_EURMA</name>
<sequence>PDTGTASKSNGQNVHFHFSSLINVNQIPKGNENDDESSCSPNKLSPPKQRSTMNYSNSMDLTDLAIGTSRSSSTKGSNIRHHHHIVDQSSLETSKHHVERSLRRRARQLITDTKAIRTLGIVMGVFCLCWLPFFIMYVISAYCDQCNISYELRSGITWLGYVNR</sequence>